<organism evidence="2 3">
    <name type="scientific">Promicromonospora soli</name>
    <dbReference type="NCBI Taxonomy" id="2035533"/>
    <lineage>
        <taxon>Bacteria</taxon>
        <taxon>Bacillati</taxon>
        <taxon>Actinomycetota</taxon>
        <taxon>Actinomycetes</taxon>
        <taxon>Micrococcales</taxon>
        <taxon>Promicromonosporaceae</taxon>
        <taxon>Promicromonospora</taxon>
    </lineage>
</organism>
<sequence>MTSPDERKETYPDMSADDGTLVRCPNCGENAAPRARFCENCGTPLGATNGDPSVPSEVTLEGAPLVVDPDPASGESRAQRSCAACGGVIAPDGYCSDCGTPGQSERDHFEERPAGWVAGVCDRGVRHARNEDAMALAASSNFAALVVCDGVSSAPDSDIASLAASRAARDVLVAYGPEGTSPVEGATSRRIAGWTDAMVAASRAAGQAVRGVAEQLAATNGKDAADDPPSCTFVAAVVDDDLIVAGWVGDSRVYWLPDSGQAEQLSVDDSWAQEMIAAGVPRAQAETSPQAHAITRWLGPDAPDTDARCAATVPSEPGWLLVCSDGLWNYCSDAHEMSDLVRRFATSGDPQTASAALVRWANAQGGRDNITAALARVAPSVPEQR</sequence>
<evidence type="ECO:0000313" key="2">
    <source>
        <dbReference type="EMBL" id="GHH75417.1"/>
    </source>
</evidence>
<proteinExistence type="predicted"/>
<dbReference type="Proteomes" id="UP000627369">
    <property type="component" value="Unassembled WGS sequence"/>
</dbReference>
<dbReference type="SMART" id="SM00332">
    <property type="entry name" value="PP2Cc"/>
    <property type="match status" value="1"/>
</dbReference>
<dbReference type="InterPro" id="IPR036457">
    <property type="entry name" value="PPM-type-like_dom_sf"/>
</dbReference>
<dbReference type="SMART" id="SM00331">
    <property type="entry name" value="PP2C_SIG"/>
    <property type="match status" value="1"/>
</dbReference>
<comment type="caution">
    <text evidence="2">The sequence shown here is derived from an EMBL/GenBank/DDBJ whole genome shotgun (WGS) entry which is preliminary data.</text>
</comment>
<evidence type="ECO:0000259" key="1">
    <source>
        <dbReference type="PROSITE" id="PS51746"/>
    </source>
</evidence>
<protein>
    <recommendedName>
        <fullName evidence="1">PPM-type phosphatase domain-containing protein</fullName>
    </recommendedName>
</protein>
<feature type="domain" description="PPM-type phosphatase" evidence="1">
    <location>
        <begin position="117"/>
        <end position="377"/>
    </location>
</feature>
<dbReference type="SUPFAM" id="SSF81606">
    <property type="entry name" value="PP2C-like"/>
    <property type="match status" value="1"/>
</dbReference>
<gene>
    <name evidence="2" type="ORF">GCM10017772_31700</name>
</gene>
<dbReference type="InterPro" id="IPR059113">
    <property type="entry name" value="Znf_ribbon"/>
</dbReference>
<dbReference type="Pfam" id="PF13248">
    <property type="entry name" value="Zn_ribbon_3"/>
    <property type="match status" value="1"/>
</dbReference>
<dbReference type="InterPro" id="IPR001932">
    <property type="entry name" value="PPM-type_phosphatase-like_dom"/>
</dbReference>
<accession>A0A919KWQ0</accession>
<dbReference type="AlphaFoldDB" id="A0A919KWQ0"/>
<reference evidence="2" key="1">
    <citation type="journal article" date="2014" name="Int. J. Syst. Evol. Microbiol.">
        <title>Complete genome sequence of Corynebacterium casei LMG S-19264T (=DSM 44701T), isolated from a smear-ripened cheese.</title>
        <authorList>
            <consortium name="US DOE Joint Genome Institute (JGI-PGF)"/>
            <person name="Walter F."/>
            <person name="Albersmeier A."/>
            <person name="Kalinowski J."/>
            <person name="Ruckert C."/>
        </authorList>
    </citation>
    <scope>NUCLEOTIDE SEQUENCE</scope>
    <source>
        <strain evidence="2">CGMCC 4.7398</strain>
    </source>
</reference>
<dbReference type="CDD" id="cd00143">
    <property type="entry name" value="PP2Cc"/>
    <property type="match status" value="1"/>
</dbReference>
<dbReference type="Pfam" id="PF13672">
    <property type="entry name" value="PP2C_2"/>
    <property type="match status" value="1"/>
</dbReference>
<keyword evidence="3" id="KW-1185">Reference proteome</keyword>
<dbReference type="PROSITE" id="PS51746">
    <property type="entry name" value="PPM_2"/>
    <property type="match status" value="1"/>
</dbReference>
<name>A0A919KWQ0_9MICO</name>
<dbReference type="EMBL" id="BNAS01000004">
    <property type="protein sequence ID" value="GHH75417.1"/>
    <property type="molecule type" value="Genomic_DNA"/>
</dbReference>
<evidence type="ECO:0000313" key="3">
    <source>
        <dbReference type="Proteomes" id="UP000627369"/>
    </source>
</evidence>
<reference evidence="2" key="2">
    <citation type="submission" date="2020-09" db="EMBL/GenBank/DDBJ databases">
        <authorList>
            <person name="Sun Q."/>
            <person name="Zhou Y."/>
        </authorList>
    </citation>
    <scope>NUCLEOTIDE SEQUENCE</scope>
    <source>
        <strain evidence="2">CGMCC 4.7398</strain>
    </source>
</reference>
<dbReference type="Gene3D" id="3.60.40.10">
    <property type="entry name" value="PPM-type phosphatase domain"/>
    <property type="match status" value="1"/>
</dbReference>